<keyword evidence="2" id="KW-0413">Isomerase</keyword>
<dbReference type="InterPro" id="IPR001347">
    <property type="entry name" value="SIS_dom"/>
</dbReference>
<dbReference type="EMBL" id="LUUG01000057">
    <property type="protein sequence ID" value="OAI06622.1"/>
    <property type="molecule type" value="Genomic_DNA"/>
</dbReference>
<dbReference type="PANTHER" id="PTHR30390:SF7">
    <property type="entry name" value="PHOSPHOHEPTOSE ISOMERASE"/>
    <property type="match status" value="1"/>
</dbReference>
<dbReference type="AlphaFoldDB" id="A0A177MM07"/>
<proteinExistence type="predicted"/>
<comment type="caution">
    <text evidence="2">The sequence shown here is derived from an EMBL/GenBank/DDBJ whole genome shotgun (WGS) entry which is preliminary data.</text>
</comment>
<sequence length="187" mass="20188">MAIRQAAADFATLLNNSVFTDAQSQTLDGETVIQQLLAEFARVREQQAKIMVLGNGGSAAIASHVITDLRNVGGLCALTLHEAAPLTCFTNDFGYEQAFAKQITAFANPDDLLIAISSSGQSLNIVNAVLAANAKGLPVMTLSGFKADNPLRKLGRWNCWLDSSHYGMVELGHLFVLHHITDHLLRK</sequence>
<accession>A0A177MM07</accession>
<dbReference type="PROSITE" id="PS51464">
    <property type="entry name" value="SIS"/>
    <property type="match status" value="1"/>
</dbReference>
<dbReference type="OrthoDB" id="9810929at2"/>
<dbReference type="Pfam" id="PF13580">
    <property type="entry name" value="SIS_2"/>
    <property type="match status" value="1"/>
</dbReference>
<evidence type="ECO:0000259" key="1">
    <source>
        <dbReference type="PROSITE" id="PS51464"/>
    </source>
</evidence>
<evidence type="ECO:0000313" key="3">
    <source>
        <dbReference type="Proteomes" id="UP000078090"/>
    </source>
</evidence>
<dbReference type="GO" id="GO:1901135">
    <property type="term" value="P:carbohydrate derivative metabolic process"/>
    <property type="evidence" value="ECO:0007669"/>
    <property type="project" value="InterPro"/>
</dbReference>
<reference evidence="2 3" key="1">
    <citation type="submission" date="2016-03" db="EMBL/GenBank/DDBJ databases">
        <authorList>
            <person name="Ploux O."/>
        </authorList>
    </citation>
    <scope>NUCLEOTIDE SEQUENCE [LARGE SCALE GENOMIC DNA]</scope>
    <source>
        <strain evidence="2 3">R-45363</strain>
    </source>
</reference>
<dbReference type="Proteomes" id="UP000078090">
    <property type="component" value="Unassembled WGS sequence"/>
</dbReference>
<dbReference type="RefSeq" id="WP_064007985.1">
    <property type="nucleotide sequence ID" value="NZ_LUUG01000057.1"/>
</dbReference>
<dbReference type="InterPro" id="IPR050099">
    <property type="entry name" value="SIS_GmhA/DiaA_subfam"/>
</dbReference>
<dbReference type="PANTHER" id="PTHR30390">
    <property type="entry name" value="SEDOHEPTULOSE 7-PHOSPHATE ISOMERASE / DNAA INITIATOR-ASSOCIATING FACTOR FOR REPLICATION INITIATION"/>
    <property type="match status" value="1"/>
</dbReference>
<dbReference type="CDD" id="cd05006">
    <property type="entry name" value="SIS_GmhA"/>
    <property type="match status" value="1"/>
</dbReference>
<dbReference type="SUPFAM" id="SSF53697">
    <property type="entry name" value="SIS domain"/>
    <property type="match status" value="1"/>
</dbReference>
<organism evidence="2 3">
    <name type="scientific">Methylomonas methanica</name>
    <dbReference type="NCBI Taxonomy" id="421"/>
    <lineage>
        <taxon>Bacteria</taxon>
        <taxon>Pseudomonadati</taxon>
        <taxon>Pseudomonadota</taxon>
        <taxon>Gammaproteobacteria</taxon>
        <taxon>Methylococcales</taxon>
        <taxon>Methylococcaceae</taxon>
        <taxon>Methylomonas</taxon>
    </lineage>
</organism>
<dbReference type="InterPro" id="IPR046348">
    <property type="entry name" value="SIS_dom_sf"/>
</dbReference>
<feature type="domain" description="SIS" evidence="1">
    <location>
        <begin position="36"/>
        <end position="187"/>
    </location>
</feature>
<protein>
    <submittedName>
        <fullName evidence="2">Phosphoheptose isomerase</fullName>
    </submittedName>
</protein>
<dbReference type="Gene3D" id="3.40.50.10490">
    <property type="entry name" value="Glucose-6-phosphate isomerase like protein, domain 1"/>
    <property type="match status" value="1"/>
</dbReference>
<name>A0A177MM07_METMH</name>
<dbReference type="GO" id="GO:0097367">
    <property type="term" value="F:carbohydrate derivative binding"/>
    <property type="evidence" value="ECO:0007669"/>
    <property type="project" value="InterPro"/>
</dbReference>
<evidence type="ECO:0000313" key="2">
    <source>
        <dbReference type="EMBL" id="OAI06622.1"/>
    </source>
</evidence>
<dbReference type="GO" id="GO:0016853">
    <property type="term" value="F:isomerase activity"/>
    <property type="evidence" value="ECO:0007669"/>
    <property type="project" value="UniProtKB-KW"/>
</dbReference>
<gene>
    <name evidence="2" type="ORF">A1332_11405</name>
</gene>
<dbReference type="InterPro" id="IPR035461">
    <property type="entry name" value="GmhA/DiaA"/>
</dbReference>